<keyword evidence="6 7" id="KW-0539">Nucleus</keyword>
<evidence type="ECO:0000256" key="5">
    <source>
        <dbReference type="ARBA" id="ARBA00023187"/>
    </source>
</evidence>
<comment type="function">
    <text evidence="7">Required for pre-mRNA splicing.</text>
</comment>
<keyword evidence="4 7" id="KW-0747">Spliceosome</keyword>
<reference evidence="8 9" key="1">
    <citation type="journal article" date="2011" name="Proc. Natl. Acad. Sci. U.S.A.">
        <title>Evolutionary erosion of yeast sex chromosomes by mating-type switching accidents.</title>
        <authorList>
            <person name="Gordon J.L."/>
            <person name="Armisen D."/>
            <person name="Proux-Wera E."/>
            <person name="Oheigeartaigh S.S."/>
            <person name="Byrne K.P."/>
            <person name="Wolfe K.H."/>
        </authorList>
    </citation>
    <scope>NUCLEOTIDE SEQUENCE [LARGE SCALE GENOMIC DNA]</scope>
    <source>
        <strain evidence="9">ATCC 10597 / BCRC 20456 / CBS 421 / NBRC 0211 / NRRL Y-12639</strain>
    </source>
</reference>
<dbReference type="GO" id="GO:0046540">
    <property type="term" value="C:U4/U6 x U5 tri-snRNP complex"/>
    <property type="evidence" value="ECO:0007669"/>
    <property type="project" value="EnsemblFungi"/>
</dbReference>
<accession>G0W4U6</accession>
<keyword evidence="3 7" id="KW-0507">mRNA processing</keyword>
<name>G0W4U6_NAUDC</name>
<evidence type="ECO:0000313" key="9">
    <source>
        <dbReference type="Proteomes" id="UP000000689"/>
    </source>
</evidence>
<evidence type="ECO:0000256" key="1">
    <source>
        <dbReference type="ARBA" id="ARBA00004123"/>
    </source>
</evidence>
<evidence type="ECO:0000256" key="6">
    <source>
        <dbReference type="ARBA" id="ARBA00023242"/>
    </source>
</evidence>
<sequence>MSSSNEFFVESFISNKQLNNSSVSLVIPRITRDKIHNSIYYKVNLTSQSLRGNTMVQLIQVIVRDFGKLKSQSHSHSSDTMVVRNHLVGGTEFKCLLMKIIELKPTIEQIWILLEDHDDTEFDNKYITVLIITYIRIQYFFIGKNDSLARKFQDIFQKCLNNYTKLKCFQLDADCWSPSLSLSEESVRIIYMDEVVDWLLTKDNIWGIPLGKCQWVAEIGAVEEDSDSSSSSSSSSSSD</sequence>
<keyword evidence="9" id="KW-1185">Reference proteome</keyword>
<organism evidence="8 9">
    <name type="scientific">Naumovozyma dairenensis (strain ATCC 10597 / BCRC 20456 / CBS 421 / NBRC 0211 / NRRL Y-12639)</name>
    <name type="common">Saccharomyces dairenensis</name>
    <dbReference type="NCBI Taxonomy" id="1071378"/>
    <lineage>
        <taxon>Eukaryota</taxon>
        <taxon>Fungi</taxon>
        <taxon>Dikarya</taxon>
        <taxon>Ascomycota</taxon>
        <taxon>Saccharomycotina</taxon>
        <taxon>Saccharomycetes</taxon>
        <taxon>Saccharomycetales</taxon>
        <taxon>Saccharomycetaceae</taxon>
        <taxon>Naumovozyma</taxon>
    </lineage>
</organism>
<dbReference type="GO" id="GO:0000388">
    <property type="term" value="P:spliceosome conformational change to release U4 (or U4atac) and U1 (or U11)"/>
    <property type="evidence" value="ECO:0007669"/>
    <property type="project" value="EnsemblFungi"/>
</dbReference>
<dbReference type="KEGG" id="ndi:NDAI_0A06800"/>
<comment type="subcellular location">
    <subcellularLocation>
        <location evidence="1 7">Nucleus</location>
    </subcellularLocation>
</comment>
<comment type="similarity">
    <text evidence="2 7">Belongs to the PRP38 family.</text>
</comment>
<dbReference type="RefSeq" id="XP_003668077.1">
    <property type="nucleotide sequence ID" value="XM_003668029.1"/>
</dbReference>
<dbReference type="STRING" id="1071378.G0W4U6"/>
<dbReference type="OrthoDB" id="190958at2759"/>
<evidence type="ECO:0000256" key="3">
    <source>
        <dbReference type="ARBA" id="ARBA00022664"/>
    </source>
</evidence>
<dbReference type="GeneID" id="11493793"/>
<evidence type="ECO:0000256" key="7">
    <source>
        <dbReference type="RuleBase" id="RU367025"/>
    </source>
</evidence>
<protein>
    <recommendedName>
        <fullName evidence="7">Pre-mRNA-splicing factor 38</fullName>
    </recommendedName>
</protein>
<dbReference type="HOGENOM" id="CLU_1147968_0_0_1"/>
<keyword evidence="5 7" id="KW-0508">mRNA splicing</keyword>
<evidence type="ECO:0000313" key="8">
    <source>
        <dbReference type="EMBL" id="CCD22834.1"/>
    </source>
</evidence>
<dbReference type="Pfam" id="PF03371">
    <property type="entry name" value="PRP38"/>
    <property type="match status" value="1"/>
</dbReference>
<dbReference type="eggNOG" id="ENOG502RXT7">
    <property type="taxonomic scope" value="Eukaryota"/>
</dbReference>
<evidence type="ECO:0000256" key="4">
    <source>
        <dbReference type="ARBA" id="ARBA00022728"/>
    </source>
</evidence>
<dbReference type="InterPro" id="IPR005037">
    <property type="entry name" value="PRP38"/>
</dbReference>
<dbReference type="OMA" id="FKCLLMK"/>
<dbReference type="GO" id="GO:0005681">
    <property type="term" value="C:spliceosomal complex"/>
    <property type="evidence" value="ECO:0007669"/>
    <property type="project" value="UniProtKB-KW"/>
</dbReference>
<dbReference type="PANTHER" id="PTHR23142">
    <property type="entry name" value="PRE-MRNA-SPLICING FACTOR 38A-RELATED"/>
    <property type="match status" value="1"/>
</dbReference>
<dbReference type="EMBL" id="HE580267">
    <property type="protein sequence ID" value="CCD22834.1"/>
    <property type="molecule type" value="Genomic_DNA"/>
</dbReference>
<gene>
    <name evidence="8" type="primary">NDAI0A06800</name>
    <name evidence="8" type="ordered locus">NDAI_0A06800</name>
</gene>
<dbReference type="Proteomes" id="UP000000689">
    <property type="component" value="Chromosome 1"/>
</dbReference>
<proteinExistence type="inferred from homology"/>
<dbReference type="AlphaFoldDB" id="G0W4U6"/>
<evidence type="ECO:0000256" key="2">
    <source>
        <dbReference type="ARBA" id="ARBA00006164"/>
    </source>
</evidence>